<sequence>MTHEPRYASDPGHPDYDQYMSLRGMVDRMHGENGVDVASGDISHRATAAMLRAIKQDAIDDRSRLGPGEIDGVVLSRGNGRVQGGEYAIAYQGDPTQPTVRTLGVPTQQLLAPAEQNLQEINRLNEQTQQRTQSLERQQAQVQTQARDAEAREAEQPGIGSRSLF</sequence>
<keyword evidence="4" id="KW-1185">Reference proteome</keyword>
<protein>
    <submittedName>
        <fullName evidence="3">XVIPCD domain-containing protein</fullName>
    </submittedName>
</protein>
<dbReference type="EMBL" id="JBHTIF010000001">
    <property type="protein sequence ID" value="MFD0726017.1"/>
    <property type="molecule type" value="Genomic_DNA"/>
</dbReference>
<evidence type="ECO:0000313" key="3">
    <source>
        <dbReference type="EMBL" id="MFD0726017.1"/>
    </source>
</evidence>
<gene>
    <name evidence="3" type="ORF">ACFQ0E_10445</name>
</gene>
<dbReference type="Pfam" id="PF20410">
    <property type="entry name" value="X-Tfes_XVIPCD"/>
    <property type="match status" value="1"/>
</dbReference>
<feature type="compositionally biased region" description="Polar residues" evidence="1">
    <location>
        <begin position="124"/>
        <end position="145"/>
    </location>
</feature>
<evidence type="ECO:0000313" key="4">
    <source>
        <dbReference type="Proteomes" id="UP001597110"/>
    </source>
</evidence>
<comment type="caution">
    <text evidence="3">The sequence shown here is derived from an EMBL/GenBank/DDBJ whole genome shotgun (WGS) entry which is preliminary data.</text>
</comment>
<accession>A0ABW2YBT7</accession>
<reference evidence="4" key="1">
    <citation type="journal article" date="2019" name="Int. J. Syst. Evol. Microbiol.">
        <title>The Global Catalogue of Microorganisms (GCM) 10K type strain sequencing project: providing services to taxonomists for standard genome sequencing and annotation.</title>
        <authorList>
            <consortium name="The Broad Institute Genomics Platform"/>
            <consortium name="The Broad Institute Genome Sequencing Center for Infectious Disease"/>
            <person name="Wu L."/>
            <person name="Ma J."/>
        </authorList>
    </citation>
    <scope>NUCLEOTIDE SEQUENCE [LARGE SCALE GENOMIC DNA]</scope>
    <source>
        <strain evidence="4">CCUG 55585</strain>
    </source>
</reference>
<dbReference type="RefSeq" id="WP_386823587.1">
    <property type="nucleotide sequence ID" value="NZ_JBHTIF010000001.1"/>
</dbReference>
<dbReference type="InterPro" id="IPR046519">
    <property type="entry name" value="X-Tfes_XVIPCD"/>
</dbReference>
<proteinExistence type="predicted"/>
<dbReference type="Proteomes" id="UP001597110">
    <property type="component" value="Unassembled WGS sequence"/>
</dbReference>
<feature type="region of interest" description="Disordered" evidence="1">
    <location>
        <begin position="124"/>
        <end position="165"/>
    </location>
</feature>
<name>A0ABW2YBT7_9GAMM</name>
<organism evidence="3 4">
    <name type="scientific">Lysobacter brunescens</name>
    <dbReference type="NCBI Taxonomy" id="262323"/>
    <lineage>
        <taxon>Bacteria</taxon>
        <taxon>Pseudomonadati</taxon>
        <taxon>Pseudomonadota</taxon>
        <taxon>Gammaproteobacteria</taxon>
        <taxon>Lysobacterales</taxon>
        <taxon>Lysobacteraceae</taxon>
        <taxon>Lysobacter</taxon>
    </lineage>
</organism>
<evidence type="ECO:0000259" key="2">
    <source>
        <dbReference type="Pfam" id="PF20410"/>
    </source>
</evidence>
<evidence type="ECO:0000256" key="1">
    <source>
        <dbReference type="SAM" id="MobiDB-lite"/>
    </source>
</evidence>
<feature type="domain" description="X-Tfes XVIPCD" evidence="2">
    <location>
        <begin position="10"/>
        <end position="121"/>
    </location>
</feature>